<dbReference type="InterPro" id="IPR033132">
    <property type="entry name" value="GH_1_N_CS"/>
</dbReference>
<feature type="chain" id="PRO_5023927009" evidence="7">
    <location>
        <begin position="29"/>
        <end position="629"/>
    </location>
</feature>
<gene>
    <name evidence="8" type="ORF">EJB05_38780</name>
</gene>
<dbReference type="PANTHER" id="PTHR10353:SF195">
    <property type="entry name" value="BETA-GLUCOSIDASE 47"/>
    <property type="match status" value="1"/>
</dbReference>
<name>A0A5J9TV64_9POAL</name>
<dbReference type="PANTHER" id="PTHR10353">
    <property type="entry name" value="GLYCOSYL HYDROLASE"/>
    <property type="match status" value="1"/>
</dbReference>
<organism evidence="8 9">
    <name type="scientific">Eragrostis curvula</name>
    <name type="common">weeping love grass</name>
    <dbReference type="NCBI Taxonomy" id="38414"/>
    <lineage>
        <taxon>Eukaryota</taxon>
        <taxon>Viridiplantae</taxon>
        <taxon>Streptophyta</taxon>
        <taxon>Embryophyta</taxon>
        <taxon>Tracheophyta</taxon>
        <taxon>Spermatophyta</taxon>
        <taxon>Magnoliopsida</taxon>
        <taxon>Liliopsida</taxon>
        <taxon>Poales</taxon>
        <taxon>Poaceae</taxon>
        <taxon>PACMAD clade</taxon>
        <taxon>Chloridoideae</taxon>
        <taxon>Eragrostideae</taxon>
        <taxon>Eragrostidinae</taxon>
        <taxon>Eragrostis</taxon>
    </lineage>
</organism>
<evidence type="ECO:0000313" key="9">
    <source>
        <dbReference type="Proteomes" id="UP000324897"/>
    </source>
</evidence>
<comment type="similarity">
    <text evidence="1 6">Belongs to the glycosyl hydrolase 1 family.</text>
</comment>
<dbReference type="Gene3D" id="3.20.20.80">
    <property type="entry name" value="Glycosidases"/>
    <property type="match status" value="1"/>
</dbReference>
<evidence type="ECO:0000256" key="2">
    <source>
        <dbReference type="ARBA" id="ARBA00022729"/>
    </source>
</evidence>
<dbReference type="GO" id="GO:0033907">
    <property type="term" value="F:beta-D-fucosidase activity"/>
    <property type="evidence" value="ECO:0007669"/>
    <property type="project" value="UniProtKB-ARBA"/>
</dbReference>
<evidence type="ECO:0000256" key="5">
    <source>
        <dbReference type="ARBA" id="ARBA00023180"/>
    </source>
</evidence>
<keyword evidence="4" id="KW-1015">Disulfide bond</keyword>
<sequence>MVTRAEVPAAMARFFFLLLLTLFSTAAALKRSDFPPSFLFGAGTSSYQIEGAYLEDNKGESNWDVFTHIQGKIMDGSNGDVALDHYHRYKEDIEMMHSLGLDSYRFSLSWSRILPKGRFGTVNPAGVDFYNSLINGLLQKGIEPFVTLNHFDIPKELEERYGSWLSPEMQEDYTYFAELCFKMFGDRVKHWTTFNEPNLMVKLEYFSGKYPPNHCSSPFGKCTSGNSSTEPYIAAHNIILAHAKTVDIYRKNYKAKQGGSVGMTIYMRWYEPLRNISADHLAVSRAQSFEAPWFLDPLFFGDYPRQMRQILGANLPKFTKGEKQLLKNQIDFIGINHYKTLYVKDCIYSPCDRDTYNGDALVVELAERNGIPIGKPTPVANNYVVPSSMEKLVMNLKQRYNNTPMYITENGYAQISNSSTATEELINDNERISYIRDYLTYLGYAIRKGADVRGYFAWSLIDNFEWLSGYTVKYGLCHVDMKSLKRTPKLSAKWYSKFINGYKQIDKTSEEYPKQIWAEISAWTSCRKLNPTNWNNEVSMEAWFYELTDGGTDDKVKGLRSLVILVIWANWRERNARVFQDKEKRMRQLVDDIKDEGRLWVRAAHAPEIDLLSYERYWRSVTLYSSLYL</sequence>
<evidence type="ECO:0000256" key="4">
    <source>
        <dbReference type="ARBA" id="ARBA00023157"/>
    </source>
</evidence>
<evidence type="ECO:0000256" key="6">
    <source>
        <dbReference type="RuleBase" id="RU003690"/>
    </source>
</evidence>
<dbReference type="Proteomes" id="UP000324897">
    <property type="component" value="Unassembled WGS sequence"/>
</dbReference>
<keyword evidence="2 7" id="KW-0732">Signal</keyword>
<evidence type="ECO:0000313" key="8">
    <source>
        <dbReference type="EMBL" id="TVU15269.1"/>
    </source>
</evidence>
<evidence type="ECO:0000256" key="1">
    <source>
        <dbReference type="ARBA" id="ARBA00010838"/>
    </source>
</evidence>
<dbReference type="AlphaFoldDB" id="A0A5J9TV64"/>
<reference evidence="8 9" key="1">
    <citation type="journal article" date="2019" name="Sci. Rep.">
        <title>A high-quality genome of Eragrostis curvula grass provides insights into Poaceae evolution and supports new strategies to enhance forage quality.</title>
        <authorList>
            <person name="Carballo J."/>
            <person name="Santos B.A.C.M."/>
            <person name="Zappacosta D."/>
            <person name="Garbus I."/>
            <person name="Selva J.P."/>
            <person name="Gallo C.A."/>
            <person name="Diaz A."/>
            <person name="Albertini E."/>
            <person name="Caccamo M."/>
            <person name="Echenique V."/>
        </authorList>
    </citation>
    <scope>NUCLEOTIDE SEQUENCE [LARGE SCALE GENOMIC DNA]</scope>
    <source>
        <strain evidence="9">cv. Victoria</strain>
        <tissue evidence="8">Leaf</tissue>
    </source>
</reference>
<dbReference type="GO" id="GO:0008422">
    <property type="term" value="F:beta-glucosidase activity"/>
    <property type="evidence" value="ECO:0007669"/>
    <property type="project" value="UniProtKB-ARBA"/>
</dbReference>
<dbReference type="GO" id="GO:0005975">
    <property type="term" value="P:carbohydrate metabolic process"/>
    <property type="evidence" value="ECO:0007669"/>
    <property type="project" value="InterPro"/>
</dbReference>
<dbReference type="FunFam" id="3.20.20.80:FF:000020">
    <property type="entry name" value="Beta-glucosidase 12"/>
    <property type="match status" value="1"/>
</dbReference>
<evidence type="ECO:0000256" key="7">
    <source>
        <dbReference type="SAM" id="SignalP"/>
    </source>
</evidence>
<dbReference type="Pfam" id="PF00232">
    <property type="entry name" value="Glyco_hydro_1"/>
    <property type="match status" value="1"/>
</dbReference>
<dbReference type="InterPro" id="IPR017853">
    <property type="entry name" value="GH"/>
</dbReference>
<dbReference type="GO" id="GO:0004565">
    <property type="term" value="F:beta-galactosidase activity"/>
    <property type="evidence" value="ECO:0007669"/>
    <property type="project" value="UniProtKB-ARBA"/>
</dbReference>
<dbReference type="PRINTS" id="PR00131">
    <property type="entry name" value="GLHYDRLASE1"/>
</dbReference>
<keyword evidence="5" id="KW-0325">Glycoprotein</keyword>
<dbReference type="OrthoDB" id="65569at2759"/>
<dbReference type="InterPro" id="IPR001360">
    <property type="entry name" value="Glyco_hydro_1"/>
</dbReference>
<protein>
    <submittedName>
        <fullName evidence="8">Uncharacterized protein</fullName>
    </submittedName>
</protein>
<dbReference type="PROSITE" id="PS00653">
    <property type="entry name" value="GLYCOSYL_HYDROL_F1_2"/>
    <property type="match status" value="1"/>
</dbReference>
<comment type="caution">
    <text evidence="8">The sequence shown here is derived from an EMBL/GenBank/DDBJ whole genome shotgun (WGS) entry which is preliminary data.</text>
</comment>
<feature type="signal peptide" evidence="7">
    <location>
        <begin position="1"/>
        <end position="28"/>
    </location>
</feature>
<keyword evidence="3" id="KW-0378">Hydrolase</keyword>
<evidence type="ECO:0000256" key="3">
    <source>
        <dbReference type="ARBA" id="ARBA00022801"/>
    </source>
</evidence>
<keyword evidence="9" id="KW-1185">Reference proteome</keyword>
<dbReference type="EMBL" id="RWGY01000031">
    <property type="protein sequence ID" value="TVU15269.1"/>
    <property type="molecule type" value="Genomic_DNA"/>
</dbReference>
<accession>A0A5J9TV64</accession>
<dbReference type="Gramene" id="TVU15269">
    <property type="protein sequence ID" value="TVU15269"/>
    <property type="gene ID" value="EJB05_38780"/>
</dbReference>
<dbReference type="SUPFAM" id="SSF51445">
    <property type="entry name" value="(Trans)glycosidases"/>
    <property type="match status" value="1"/>
</dbReference>
<proteinExistence type="inferred from homology"/>